<keyword evidence="1" id="KW-0472">Membrane</keyword>
<keyword evidence="3" id="KW-1185">Reference proteome</keyword>
<feature type="transmembrane region" description="Helical" evidence="1">
    <location>
        <begin position="6"/>
        <end position="25"/>
    </location>
</feature>
<evidence type="ECO:0000313" key="2">
    <source>
        <dbReference type="EMBL" id="KDP35521.1"/>
    </source>
</evidence>
<dbReference type="Proteomes" id="UP000027138">
    <property type="component" value="Unassembled WGS sequence"/>
</dbReference>
<dbReference type="AlphaFoldDB" id="A0A067KH04"/>
<evidence type="ECO:0000256" key="1">
    <source>
        <dbReference type="SAM" id="Phobius"/>
    </source>
</evidence>
<gene>
    <name evidence="2" type="ORF">JCGZ_08959</name>
</gene>
<sequence>MEEEYGWGIGSTIGLLGVAFFLLLAPLGMSSLHPPSPLLLLLLAITLLGILYFLHQASK</sequence>
<feature type="transmembrane region" description="Helical" evidence="1">
    <location>
        <begin position="37"/>
        <end position="55"/>
    </location>
</feature>
<evidence type="ECO:0000313" key="3">
    <source>
        <dbReference type="Proteomes" id="UP000027138"/>
    </source>
</evidence>
<keyword evidence="1" id="KW-0812">Transmembrane</keyword>
<organism evidence="2 3">
    <name type="scientific">Jatropha curcas</name>
    <name type="common">Barbados nut</name>
    <dbReference type="NCBI Taxonomy" id="180498"/>
    <lineage>
        <taxon>Eukaryota</taxon>
        <taxon>Viridiplantae</taxon>
        <taxon>Streptophyta</taxon>
        <taxon>Embryophyta</taxon>
        <taxon>Tracheophyta</taxon>
        <taxon>Spermatophyta</taxon>
        <taxon>Magnoliopsida</taxon>
        <taxon>eudicotyledons</taxon>
        <taxon>Gunneridae</taxon>
        <taxon>Pentapetalae</taxon>
        <taxon>rosids</taxon>
        <taxon>fabids</taxon>
        <taxon>Malpighiales</taxon>
        <taxon>Euphorbiaceae</taxon>
        <taxon>Crotonoideae</taxon>
        <taxon>Jatropheae</taxon>
        <taxon>Jatropha</taxon>
    </lineage>
</organism>
<keyword evidence="1" id="KW-1133">Transmembrane helix</keyword>
<reference evidence="2 3" key="1">
    <citation type="journal article" date="2014" name="PLoS ONE">
        <title>Global Analysis of Gene Expression Profiles in Physic Nut (Jatropha curcas L.) Seedlings Exposed to Salt Stress.</title>
        <authorList>
            <person name="Zhang L."/>
            <person name="Zhang C."/>
            <person name="Wu P."/>
            <person name="Chen Y."/>
            <person name="Li M."/>
            <person name="Jiang H."/>
            <person name="Wu G."/>
        </authorList>
    </citation>
    <scope>NUCLEOTIDE SEQUENCE [LARGE SCALE GENOMIC DNA]</scope>
    <source>
        <strain evidence="3">cv. GZQX0401</strain>
        <tissue evidence="2">Young leaves</tissue>
    </source>
</reference>
<proteinExistence type="predicted"/>
<name>A0A067KH04_JATCU</name>
<accession>A0A067KH04</accession>
<protein>
    <submittedName>
        <fullName evidence="2">Uncharacterized protein</fullName>
    </submittedName>
</protein>
<dbReference type="EMBL" id="KK914482">
    <property type="protein sequence ID" value="KDP35521.1"/>
    <property type="molecule type" value="Genomic_DNA"/>
</dbReference>